<evidence type="ECO:0000313" key="2">
    <source>
        <dbReference type="Proteomes" id="UP000789860"/>
    </source>
</evidence>
<dbReference type="Proteomes" id="UP000789860">
    <property type="component" value="Unassembled WGS sequence"/>
</dbReference>
<keyword evidence="2" id="KW-1185">Reference proteome</keyword>
<organism evidence="1 2">
    <name type="scientific">Scutellospora calospora</name>
    <dbReference type="NCBI Taxonomy" id="85575"/>
    <lineage>
        <taxon>Eukaryota</taxon>
        <taxon>Fungi</taxon>
        <taxon>Fungi incertae sedis</taxon>
        <taxon>Mucoromycota</taxon>
        <taxon>Glomeromycotina</taxon>
        <taxon>Glomeromycetes</taxon>
        <taxon>Diversisporales</taxon>
        <taxon>Gigasporaceae</taxon>
        <taxon>Scutellospora</taxon>
    </lineage>
</organism>
<proteinExistence type="predicted"/>
<name>A0ACA9P7Q1_9GLOM</name>
<feature type="non-terminal residue" evidence="1">
    <location>
        <position position="1"/>
    </location>
</feature>
<gene>
    <name evidence="1" type="ORF">SCALOS_LOCUS10244</name>
</gene>
<sequence length="199" mass="22092">KCNRGQPPDRANEFSAADSASYLCALAKEGSPEGVIAVWSKRIRMDAFQTIFQYRARETRWPLDPVRKIKARRMQEITITVPGESLISGGSIVAMLLAREWFWAPSGSPTPPPPEGPAMEAVRSARERKFSDQLKPSPVAEAMVSRLLLNGILNEVRDRDEDAEREDLLEGSEDKPRPFPSRAEIVPVDGTDVDACRAC</sequence>
<evidence type="ECO:0000313" key="1">
    <source>
        <dbReference type="EMBL" id="CAG8693982.1"/>
    </source>
</evidence>
<comment type="caution">
    <text evidence="1">The sequence shown here is derived from an EMBL/GenBank/DDBJ whole genome shotgun (WGS) entry which is preliminary data.</text>
</comment>
<accession>A0ACA9P7Q1</accession>
<protein>
    <submittedName>
        <fullName evidence="1">11872_t:CDS:1</fullName>
    </submittedName>
</protein>
<feature type="non-terminal residue" evidence="1">
    <location>
        <position position="199"/>
    </location>
</feature>
<dbReference type="EMBL" id="CAJVPM010036891">
    <property type="protein sequence ID" value="CAG8693982.1"/>
    <property type="molecule type" value="Genomic_DNA"/>
</dbReference>
<reference evidence="1" key="1">
    <citation type="submission" date="2021-06" db="EMBL/GenBank/DDBJ databases">
        <authorList>
            <person name="Kallberg Y."/>
            <person name="Tangrot J."/>
            <person name="Rosling A."/>
        </authorList>
    </citation>
    <scope>NUCLEOTIDE SEQUENCE</scope>
    <source>
        <strain evidence="1">AU212A</strain>
    </source>
</reference>